<dbReference type="InterPro" id="IPR024752">
    <property type="entry name" value="Myb/SANT-like_dom"/>
</dbReference>
<organism evidence="2 3">
    <name type="scientific">Nelumbo nucifera</name>
    <name type="common">Sacred lotus</name>
    <dbReference type="NCBI Taxonomy" id="4432"/>
    <lineage>
        <taxon>Eukaryota</taxon>
        <taxon>Viridiplantae</taxon>
        <taxon>Streptophyta</taxon>
        <taxon>Embryophyta</taxon>
        <taxon>Tracheophyta</taxon>
        <taxon>Spermatophyta</taxon>
        <taxon>Magnoliopsida</taxon>
        <taxon>Proteales</taxon>
        <taxon>Nelumbonaceae</taxon>
        <taxon>Nelumbo</taxon>
    </lineage>
</organism>
<dbReference type="PANTHER" id="PTHR46250:SF15">
    <property type="entry name" value="OS01G0523800 PROTEIN"/>
    <property type="match status" value="1"/>
</dbReference>
<gene>
    <name evidence="2" type="ORF">HUJ06_024698</name>
</gene>
<name>A0A822XWU2_NELNU</name>
<dbReference type="PANTHER" id="PTHR46250">
    <property type="entry name" value="MYB/SANT-LIKE DNA-BINDING DOMAIN PROTEIN-RELATED"/>
    <property type="match status" value="1"/>
</dbReference>
<evidence type="ECO:0000259" key="1">
    <source>
        <dbReference type="Pfam" id="PF12776"/>
    </source>
</evidence>
<dbReference type="Proteomes" id="UP000607653">
    <property type="component" value="Unassembled WGS sequence"/>
</dbReference>
<evidence type="ECO:0000313" key="3">
    <source>
        <dbReference type="Proteomes" id="UP000607653"/>
    </source>
</evidence>
<comment type="caution">
    <text evidence="2">The sequence shown here is derived from an EMBL/GenBank/DDBJ whole genome shotgun (WGS) entry which is preliminary data.</text>
</comment>
<reference evidence="2 3" key="1">
    <citation type="journal article" date="2020" name="Mol. Biol. Evol.">
        <title>Distinct Expression and Methylation Patterns for Genes with Different Fates following a Single Whole-Genome Duplication in Flowering Plants.</title>
        <authorList>
            <person name="Shi T."/>
            <person name="Rahmani R.S."/>
            <person name="Gugger P.F."/>
            <person name="Wang M."/>
            <person name="Li H."/>
            <person name="Zhang Y."/>
            <person name="Li Z."/>
            <person name="Wang Q."/>
            <person name="Van de Peer Y."/>
            <person name="Marchal K."/>
            <person name="Chen J."/>
        </authorList>
    </citation>
    <scope>NUCLEOTIDE SEQUENCE [LARGE SCALE GENOMIC DNA]</scope>
    <source>
        <tissue evidence="2">Leaf</tissue>
    </source>
</reference>
<feature type="domain" description="Myb/SANT-like" evidence="1">
    <location>
        <begin position="30"/>
        <end position="75"/>
    </location>
</feature>
<dbReference type="EMBL" id="DUZY01000001">
    <property type="protein sequence ID" value="DAD23235.1"/>
    <property type="molecule type" value="Genomic_DNA"/>
</dbReference>
<protein>
    <recommendedName>
        <fullName evidence="1">Myb/SANT-like domain-containing protein</fullName>
    </recommendedName>
</protein>
<evidence type="ECO:0000313" key="2">
    <source>
        <dbReference type="EMBL" id="DAD23235.1"/>
    </source>
</evidence>
<proteinExistence type="predicted"/>
<dbReference type="AlphaFoldDB" id="A0A822XWU2"/>
<dbReference type="Pfam" id="PF12776">
    <property type="entry name" value="Myb_DNA-bind_3"/>
    <property type="match status" value="1"/>
</dbReference>
<keyword evidence="3" id="KW-1185">Reference proteome</keyword>
<accession>A0A822XWU2</accession>
<sequence length="169" mass="19556">MWKCDGGFKNGYMIKLQDMIRSGIPNCNLQANPHIDSRLKWLKQKYFAISQMLKESCCKWDDTRKMIQCEKDWYERWCKAHFSSVADKVGLLIEDIGIHFKAIASAMTHEDEREQQVTDRSNNIVGELMKIEGLTNGDIFRAANILSTEAPKLNVLSQPPQVMKRQYVL</sequence>